<evidence type="ECO:0000313" key="2">
    <source>
        <dbReference type="Proteomes" id="UP000554286"/>
    </source>
</evidence>
<accession>A0A7W6RGK7</accession>
<keyword evidence="2" id="KW-1185">Reference proteome</keyword>
<dbReference type="AlphaFoldDB" id="A0A7W6RGK7"/>
<keyword evidence="1" id="KW-0238">DNA-binding</keyword>
<dbReference type="RefSeq" id="WP_184048929.1">
    <property type="nucleotide sequence ID" value="NZ_JACIGK010000058.1"/>
</dbReference>
<organism evidence="1 2">
    <name type="scientific">Roseospira visakhapatnamensis</name>
    <dbReference type="NCBI Taxonomy" id="390880"/>
    <lineage>
        <taxon>Bacteria</taxon>
        <taxon>Pseudomonadati</taxon>
        <taxon>Pseudomonadota</taxon>
        <taxon>Alphaproteobacteria</taxon>
        <taxon>Rhodospirillales</taxon>
        <taxon>Rhodospirillaceae</taxon>
        <taxon>Roseospira</taxon>
    </lineage>
</organism>
<gene>
    <name evidence="1" type="ORF">GGD89_003852</name>
</gene>
<proteinExistence type="predicted"/>
<dbReference type="EMBL" id="JACIGK010000058">
    <property type="protein sequence ID" value="MBB4268196.1"/>
    <property type="molecule type" value="Genomic_DNA"/>
</dbReference>
<evidence type="ECO:0000313" key="1">
    <source>
        <dbReference type="EMBL" id="MBB4268196.1"/>
    </source>
</evidence>
<sequence length="75" mass="8567">MPYWPYALNVEQAAAYVSLSETAFLTAMKEDEAPQPVWLTPRRKVWLRADLEKWVDVKAGKIPNTGSAQEWMDAV</sequence>
<name>A0A7W6RGK7_9PROT</name>
<comment type="caution">
    <text evidence="1">The sequence shown here is derived from an EMBL/GenBank/DDBJ whole genome shotgun (WGS) entry which is preliminary data.</text>
</comment>
<reference evidence="1 2" key="1">
    <citation type="submission" date="2020-08" db="EMBL/GenBank/DDBJ databases">
        <title>Genome sequencing of Purple Non-Sulfur Bacteria from various extreme environments.</title>
        <authorList>
            <person name="Mayer M."/>
        </authorList>
    </citation>
    <scope>NUCLEOTIDE SEQUENCE [LARGE SCALE GENOMIC DNA]</scope>
    <source>
        <strain evidence="1 2">JA131</strain>
    </source>
</reference>
<protein>
    <submittedName>
        <fullName evidence="1">Putative DNA-binding transcriptional regulator AlpA</fullName>
    </submittedName>
</protein>
<dbReference type="Proteomes" id="UP000554286">
    <property type="component" value="Unassembled WGS sequence"/>
</dbReference>
<dbReference type="GO" id="GO:0003677">
    <property type="term" value="F:DNA binding"/>
    <property type="evidence" value="ECO:0007669"/>
    <property type="project" value="UniProtKB-KW"/>
</dbReference>